<dbReference type="AlphaFoldDB" id="A0A372EN49"/>
<sequence>MFRTAALALGLFASTAALANGPAPVRPPETDLVALGRYLVKTSGCNDCHTPGYAPSAGAVPEAQWLTGDAVGLQGPWGTTYPSNLRQQFQQMSEAQWLQRARQPMRPPMPWFALRDMADTDLKAIYAYVRAAGPAGQAAPAYAPPGVAVRTPVVAFPSPPPAGKP</sequence>
<dbReference type="Gene3D" id="1.10.760.10">
    <property type="entry name" value="Cytochrome c-like domain"/>
    <property type="match status" value="1"/>
</dbReference>
<evidence type="ECO:0000256" key="2">
    <source>
        <dbReference type="ARBA" id="ARBA00022723"/>
    </source>
</evidence>
<dbReference type="RefSeq" id="WP_116957815.1">
    <property type="nucleotide sequence ID" value="NZ_QVLS01000002.1"/>
</dbReference>
<dbReference type="Pfam" id="PF00034">
    <property type="entry name" value="Cytochrom_C"/>
    <property type="match status" value="1"/>
</dbReference>
<dbReference type="SUPFAM" id="SSF46626">
    <property type="entry name" value="Cytochrome c"/>
    <property type="match status" value="1"/>
</dbReference>
<comment type="caution">
    <text evidence="7">The sequence shown here is derived from an EMBL/GenBank/DDBJ whole genome shotgun (WGS) entry which is preliminary data.</text>
</comment>
<dbReference type="InterPro" id="IPR036909">
    <property type="entry name" value="Cyt_c-like_dom_sf"/>
</dbReference>
<evidence type="ECO:0000256" key="5">
    <source>
        <dbReference type="SAM" id="SignalP"/>
    </source>
</evidence>
<feature type="signal peptide" evidence="5">
    <location>
        <begin position="1"/>
        <end position="19"/>
    </location>
</feature>
<accession>A0A372EN49</accession>
<keyword evidence="3 4" id="KW-0408">Iron</keyword>
<feature type="domain" description="Cytochrome c" evidence="6">
    <location>
        <begin position="31"/>
        <end position="133"/>
    </location>
</feature>
<evidence type="ECO:0000256" key="4">
    <source>
        <dbReference type="PROSITE-ProRule" id="PRU00433"/>
    </source>
</evidence>
<dbReference type="EMBL" id="QVLS01000002">
    <property type="protein sequence ID" value="RFP81084.1"/>
    <property type="molecule type" value="Genomic_DNA"/>
</dbReference>
<dbReference type="GO" id="GO:0009055">
    <property type="term" value="F:electron transfer activity"/>
    <property type="evidence" value="ECO:0007669"/>
    <property type="project" value="InterPro"/>
</dbReference>
<proteinExistence type="predicted"/>
<dbReference type="PROSITE" id="PS51007">
    <property type="entry name" value="CYTC"/>
    <property type="match status" value="1"/>
</dbReference>
<protein>
    <submittedName>
        <fullName evidence="7">Cytochrome C</fullName>
    </submittedName>
</protein>
<evidence type="ECO:0000313" key="8">
    <source>
        <dbReference type="Proteomes" id="UP000261931"/>
    </source>
</evidence>
<reference evidence="7 8" key="1">
    <citation type="submission" date="2018-08" db="EMBL/GenBank/DDBJ databases">
        <title>Hydrogenophaga sp. LA-38 isolated from sludge.</title>
        <authorList>
            <person name="Im W.-T."/>
        </authorList>
    </citation>
    <scope>NUCLEOTIDE SEQUENCE [LARGE SCALE GENOMIC DNA]</scope>
    <source>
        <strain evidence="7 8">LA-38</strain>
    </source>
</reference>
<dbReference type="InterPro" id="IPR009056">
    <property type="entry name" value="Cyt_c-like_dom"/>
</dbReference>
<keyword evidence="5" id="KW-0732">Signal</keyword>
<feature type="chain" id="PRO_5016852191" evidence="5">
    <location>
        <begin position="20"/>
        <end position="165"/>
    </location>
</feature>
<organism evidence="7 8">
    <name type="scientific">Hydrogenophaga borbori</name>
    <dbReference type="NCBI Taxonomy" id="2294117"/>
    <lineage>
        <taxon>Bacteria</taxon>
        <taxon>Pseudomonadati</taxon>
        <taxon>Pseudomonadota</taxon>
        <taxon>Betaproteobacteria</taxon>
        <taxon>Burkholderiales</taxon>
        <taxon>Comamonadaceae</taxon>
        <taxon>Hydrogenophaga</taxon>
    </lineage>
</organism>
<evidence type="ECO:0000313" key="7">
    <source>
        <dbReference type="EMBL" id="RFP81084.1"/>
    </source>
</evidence>
<keyword evidence="8" id="KW-1185">Reference proteome</keyword>
<dbReference type="GO" id="GO:0046872">
    <property type="term" value="F:metal ion binding"/>
    <property type="evidence" value="ECO:0007669"/>
    <property type="project" value="UniProtKB-KW"/>
</dbReference>
<name>A0A372EN49_9BURK</name>
<evidence type="ECO:0000259" key="6">
    <source>
        <dbReference type="PROSITE" id="PS51007"/>
    </source>
</evidence>
<gene>
    <name evidence="7" type="ORF">DY262_04730</name>
</gene>
<keyword evidence="2 4" id="KW-0479">Metal-binding</keyword>
<dbReference type="GO" id="GO:0020037">
    <property type="term" value="F:heme binding"/>
    <property type="evidence" value="ECO:0007669"/>
    <property type="project" value="InterPro"/>
</dbReference>
<evidence type="ECO:0000256" key="1">
    <source>
        <dbReference type="ARBA" id="ARBA00022617"/>
    </source>
</evidence>
<dbReference type="Proteomes" id="UP000261931">
    <property type="component" value="Unassembled WGS sequence"/>
</dbReference>
<evidence type="ECO:0000256" key="3">
    <source>
        <dbReference type="ARBA" id="ARBA00023004"/>
    </source>
</evidence>
<keyword evidence="1 4" id="KW-0349">Heme</keyword>